<comment type="function">
    <text evidence="9 10">Involved in protein export. Participates in an early event of protein translocation.</text>
</comment>
<proteinExistence type="inferred from homology"/>
<evidence type="ECO:0000256" key="7">
    <source>
        <dbReference type="ARBA" id="ARBA00023010"/>
    </source>
</evidence>
<dbReference type="EMBL" id="CP001643">
    <property type="protein sequence ID" value="ACU85352.1"/>
    <property type="molecule type" value="Genomic_DNA"/>
</dbReference>
<evidence type="ECO:0000256" key="6">
    <source>
        <dbReference type="ARBA" id="ARBA00022989"/>
    </source>
</evidence>
<keyword evidence="12" id="KW-1185">Reference proteome</keyword>
<keyword evidence="4 10" id="KW-0812">Transmembrane</keyword>
<keyword evidence="10" id="KW-1003">Cell membrane</keyword>
<dbReference type="STRING" id="446465.Bfae_15230"/>
<keyword evidence="5 10" id="KW-0653">Protein transport</keyword>
<evidence type="ECO:0000313" key="12">
    <source>
        <dbReference type="Proteomes" id="UP000001919"/>
    </source>
</evidence>
<dbReference type="GO" id="GO:0005886">
    <property type="term" value="C:plasma membrane"/>
    <property type="evidence" value="ECO:0007669"/>
    <property type="project" value="UniProtKB-SubCell"/>
</dbReference>
<keyword evidence="3 10" id="KW-0813">Transport</keyword>
<dbReference type="HOGENOM" id="CLU_094156_7_1_11"/>
<dbReference type="eggNOG" id="COG1314">
    <property type="taxonomic scope" value="Bacteria"/>
</dbReference>
<dbReference type="Pfam" id="PF03840">
    <property type="entry name" value="SecG"/>
    <property type="match status" value="1"/>
</dbReference>
<dbReference type="PATRIC" id="fig|446465.5.peg.1516"/>
<gene>
    <name evidence="11" type="ordered locus">Bfae_15230</name>
</gene>
<dbReference type="GO" id="GO:0009306">
    <property type="term" value="P:protein secretion"/>
    <property type="evidence" value="ECO:0007669"/>
    <property type="project" value="UniProtKB-UniRule"/>
</dbReference>
<evidence type="ECO:0000256" key="10">
    <source>
        <dbReference type="RuleBase" id="RU365087"/>
    </source>
</evidence>
<evidence type="ECO:0000256" key="9">
    <source>
        <dbReference type="ARBA" id="ARBA00025182"/>
    </source>
</evidence>
<evidence type="ECO:0000256" key="5">
    <source>
        <dbReference type="ARBA" id="ARBA00022927"/>
    </source>
</evidence>
<evidence type="ECO:0000256" key="8">
    <source>
        <dbReference type="ARBA" id="ARBA00023136"/>
    </source>
</evidence>
<keyword evidence="6 10" id="KW-1133">Transmembrane helix</keyword>
<dbReference type="GO" id="GO:0015450">
    <property type="term" value="F:protein-transporting ATPase activity"/>
    <property type="evidence" value="ECO:0007669"/>
    <property type="project" value="UniProtKB-UniRule"/>
</dbReference>
<name>C7MCP5_BRAFD</name>
<comment type="similarity">
    <text evidence="2 10">Belongs to the SecG family.</text>
</comment>
<evidence type="ECO:0000313" key="11">
    <source>
        <dbReference type="EMBL" id="ACU85352.1"/>
    </source>
</evidence>
<evidence type="ECO:0000256" key="1">
    <source>
        <dbReference type="ARBA" id="ARBA00004141"/>
    </source>
</evidence>
<evidence type="ECO:0000256" key="2">
    <source>
        <dbReference type="ARBA" id="ARBA00008445"/>
    </source>
</evidence>
<comment type="subcellular location">
    <subcellularLocation>
        <location evidence="10">Cell membrane</location>
        <topology evidence="10">Multi-pass membrane protein</topology>
    </subcellularLocation>
    <subcellularLocation>
        <location evidence="1">Membrane</location>
        <topology evidence="1">Multi-pass membrane protein</topology>
    </subcellularLocation>
</comment>
<dbReference type="KEGG" id="bfa:Bfae_15230"/>
<dbReference type="NCBIfam" id="TIGR00810">
    <property type="entry name" value="secG"/>
    <property type="match status" value="1"/>
</dbReference>
<feature type="transmembrane region" description="Helical" evidence="10">
    <location>
        <begin position="76"/>
        <end position="95"/>
    </location>
</feature>
<dbReference type="Proteomes" id="UP000001919">
    <property type="component" value="Chromosome"/>
</dbReference>
<keyword evidence="8 10" id="KW-0472">Membrane</keyword>
<protein>
    <recommendedName>
        <fullName evidence="10">Protein-export membrane protein SecG</fullName>
    </recommendedName>
</protein>
<dbReference type="AlphaFoldDB" id="C7MCP5"/>
<organism evidence="11 12">
    <name type="scientific">Brachybacterium faecium (strain ATCC 43885 / DSM 4810 / JCM 11609 / LMG 19847 / NBRC 14762 / NCIMB 9860 / 6-10)</name>
    <dbReference type="NCBI Taxonomy" id="446465"/>
    <lineage>
        <taxon>Bacteria</taxon>
        <taxon>Bacillati</taxon>
        <taxon>Actinomycetota</taxon>
        <taxon>Actinomycetes</taxon>
        <taxon>Micrococcales</taxon>
        <taxon>Dermabacteraceae</taxon>
        <taxon>Brachybacterium</taxon>
    </lineage>
</organism>
<reference evidence="11 12" key="1">
    <citation type="journal article" date="2009" name="Stand. Genomic Sci.">
        <title>Complete genome sequence of Brachybacterium faecium type strain (Schefferle 6-10).</title>
        <authorList>
            <person name="Lapidus A."/>
            <person name="Pukall R."/>
            <person name="Labuttii K."/>
            <person name="Copeland A."/>
            <person name="Del Rio T.G."/>
            <person name="Nolan M."/>
            <person name="Chen F."/>
            <person name="Lucas S."/>
            <person name="Tice H."/>
            <person name="Cheng J.F."/>
            <person name="Bruce D."/>
            <person name="Goodwin L."/>
            <person name="Pitluck S."/>
            <person name="Rohde M."/>
            <person name="Goker M."/>
            <person name="Pati A."/>
            <person name="Ivanova N."/>
            <person name="Mavrommatis K."/>
            <person name="Chen A."/>
            <person name="Palaniappan K."/>
            <person name="D'haeseleer P."/>
            <person name="Chain P."/>
            <person name="Bristow J."/>
            <person name="Eisen J.A."/>
            <person name="Markowitz V."/>
            <person name="Hugenholtz P."/>
            <person name="Kyrpides N.C."/>
            <person name="Klenk H.P."/>
        </authorList>
    </citation>
    <scope>NUCLEOTIDE SEQUENCE [LARGE SCALE GENOMIC DNA]</scope>
    <source>
        <strain evidence="12">ATCC 43885 / DSM 4810 / JCM 11609 / LMG 19847 / NBRC 14762 / NCIMB 9860 / 6-10</strain>
    </source>
</reference>
<dbReference type="InterPro" id="IPR004692">
    <property type="entry name" value="SecG"/>
</dbReference>
<feature type="transmembrane region" description="Helical" evidence="10">
    <location>
        <begin position="25"/>
        <end position="44"/>
    </location>
</feature>
<evidence type="ECO:0000256" key="3">
    <source>
        <dbReference type="ARBA" id="ARBA00022448"/>
    </source>
</evidence>
<evidence type="ECO:0000256" key="4">
    <source>
        <dbReference type="ARBA" id="ARBA00022692"/>
    </source>
</evidence>
<sequence>MAYAGSVRLSPWKVSVLVDLPLLKLILQILLAVLGLLTIMLVLLHKGRGGGLSDMFGGGVSSSASASGVAERNLNWLTVSVAVAWGLSAVALGVIEKLL</sequence>
<keyword evidence="7 10" id="KW-0811">Translocation</keyword>
<accession>C7MCP5</accession>